<accession>A0A3S9I1C5</accession>
<dbReference type="AlphaFoldDB" id="A0A3S9I1C5"/>
<dbReference type="EMBL" id="CP034463">
    <property type="protein sequence ID" value="AZP18164.1"/>
    <property type="molecule type" value="Genomic_DNA"/>
</dbReference>
<reference evidence="2 3" key="1">
    <citation type="submission" date="2018-12" db="EMBL/GenBank/DDBJ databases">
        <authorList>
            <person name="Li K."/>
        </authorList>
    </citation>
    <scope>NUCLEOTIDE SEQUENCE [LARGE SCALE GENOMIC DNA]</scope>
    <source>
        <strain evidence="3">CR22</strain>
    </source>
</reference>
<sequence length="297" mass="32652">MPSGRPWHPGSTTVTDRVDLDVPAKRRLKEKALHEGTVLQSFAFDEVHQHLYVLQVRRGGIGAGNLCLNKLEYDGTLLGHMHLQGFGHGVSMGVQNAADGKVWIWTESEAKRGYGQSVTRFQFAAGATRTVADVNTRKPIPGSTNNQPTVCMASKRIAVRYRIKGKPRYRVWDLDAFVHRAYDDPITDIAQPAPHPDPKIPFQGYALHGDHLYQLAGTAYDPKTNPAAKFGNAHLSCVDLTTGELLQRMRTQAGRSLTHREPEGLAVRHRTGKGLYLGLASGAAGARRFSLYAKPLA</sequence>
<dbReference type="InterPro" id="IPR048799">
    <property type="entry name" value="P68_RBP_TagC-like_beta-prop"/>
</dbReference>
<evidence type="ECO:0000313" key="3">
    <source>
        <dbReference type="Proteomes" id="UP000280197"/>
    </source>
</evidence>
<evidence type="ECO:0000259" key="1">
    <source>
        <dbReference type="Pfam" id="PF21311"/>
    </source>
</evidence>
<name>A0A3S9I1C5_9ACTN</name>
<organism evidence="2 3">
    <name type="scientific">Streptomyces aquilus</name>
    <dbReference type="NCBI Taxonomy" id="2548456"/>
    <lineage>
        <taxon>Bacteria</taxon>
        <taxon>Bacillati</taxon>
        <taxon>Actinomycetota</taxon>
        <taxon>Actinomycetes</taxon>
        <taxon>Kitasatosporales</taxon>
        <taxon>Streptomycetaceae</taxon>
        <taxon>Streptomyces</taxon>
    </lineage>
</organism>
<feature type="domain" description="P68 RBP/TagC-like beta-propeller" evidence="1">
    <location>
        <begin position="38"/>
        <end position="293"/>
    </location>
</feature>
<keyword evidence="3" id="KW-1185">Reference proteome</keyword>
<evidence type="ECO:0000313" key="2">
    <source>
        <dbReference type="EMBL" id="AZP18164.1"/>
    </source>
</evidence>
<protein>
    <submittedName>
        <fullName evidence="2">Teichoic acid biosynthesis protein C (Precursor)</fullName>
    </submittedName>
</protein>
<dbReference type="KEGG" id="saqu:EJC51_19955"/>
<dbReference type="Pfam" id="PF21311">
    <property type="entry name" value="Phage_RBD_prop"/>
    <property type="match status" value="1"/>
</dbReference>
<proteinExistence type="predicted"/>
<dbReference type="Proteomes" id="UP000280197">
    <property type="component" value="Chromosome"/>
</dbReference>
<gene>
    <name evidence="2" type="ORF">EJC51_19955</name>
</gene>